<dbReference type="SUPFAM" id="SSF48264">
    <property type="entry name" value="Cytochrome P450"/>
    <property type="match status" value="1"/>
</dbReference>
<dbReference type="PRINTS" id="PR00359">
    <property type="entry name" value="BP450"/>
</dbReference>
<comment type="caution">
    <text evidence="2">The sequence shown here is derived from an EMBL/GenBank/DDBJ whole genome shotgun (WGS) entry which is preliminary data.</text>
</comment>
<dbReference type="EMBL" id="WJHE01000573">
    <property type="protein sequence ID" value="MST33361.1"/>
    <property type="molecule type" value="Genomic_DNA"/>
</dbReference>
<evidence type="ECO:0000313" key="3">
    <source>
        <dbReference type="Proteomes" id="UP000437736"/>
    </source>
</evidence>
<dbReference type="Gene3D" id="1.10.630.10">
    <property type="entry name" value="Cytochrome P450"/>
    <property type="match status" value="1"/>
</dbReference>
<evidence type="ECO:0000313" key="2">
    <source>
        <dbReference type="EMBL" id="MST33361.1"/>
    </source>
</evidence>
<sequence>MPPSMAELEGPGMHAAIARLRAAGPVGWVDAIGGWLVTGYRTAVEVLRDAASFTVDDPRFSTAQVVGTSMLSLDGPDHRRHRSPFVPLFVPAGIEERYGPLVEGHVASLLDRLAHRGRADLRPALSAPLAASVMADVIGLGDAGADAVLEWYAAIVAAVTAITAGERPGPAAAGALDHLGAALGADGRSCVPGGAAALSDVEVVSNVAVVLFGGVETVDGAVANVLAHVLERPAVLAELRRAPELLAAAVEESLRLEPAASVVDRYASADVTVGGVEIRRGDLVRVSLTGANRDPEVFADPDEYDLGRANVRSQLSFARGPHACIAMDLARLEARTALGMVLEALPGVRLDGPVEVHGLVFRKPLALPVAW</sequence>
<dbReference type="InterPro" id="IPR002397">
    <property type="entry name" value="Cyt_P450_B"/>
</dbReference>
<dbReference type="InterPro" id="IPR001128">
    <property type="entry name" value="Cyt_P450"/>
</dbReference>
<dbReference type="Proteomes" id="UP000437736">
    <property type="component" value="Unassembled WGS sequence"/>
</dbReference>
<dbReference type="PANTHER" id="PTHR46696:SF1">
    <property type="entry name" value="CYTOCHROME P450 YJIB-RELATED"/>
    <property type="match status" value="1"/>
</dbReference>
<protein>
    <submittedName>
        <fullName evidence="2">Cytochrome P450</fullName>
    </submittedName>
</protein>
<dbReference type="Pfam" id="PF00067">
    <property type="entry name" value="p450"/>
    <property type="match status" value="1"/>
</dbReference>
<dbReference type="PANTHER" id="PTHR46696">
    <property type="entry name" value="P450, PUTATIVE (EUROFUNG)-RELATED"/>
    <property type="match status" value="1"/>
</dbReference>
<comment type="similarity">
    <text evidence="1">Belongs to the cytochrome P450 family.</text>
</comment>
<name>A0ABW9QUN6_9ACTN</name>
<dbReference type="InterPro" id="IPR036396">
    <property type="entry name" value="Cyt_P450_sf"/>
</dbReference>
<organism evidence="2 3">
    <name type="scientific">Acidiferrimicrobium australe</name>
    <dbReference type="NCBI Taxonomy" id="2664430"/>
    <lineage>
        <taxon>Bacteria</taxon>
        <taxon>Bacillati</taxon>
        <taxon>Actinomycetota</taxon>
        <taxon>Acidimicrobiia</taxon>
        <taxon>Acidimicrobiales</taxon>
        <taxon>Acidimicrobiaceae</taxon>
        <taxon>Acidiferrimicrobium</taxon>
    </lineage>
</organism>
<gene>
    <name evidence="2" type="ORF">GHK86_11610</name>
</gene>
<proteinExistence type="inferred from homology"/>
<accession>A0ABW9QUN6</accession>
<reference evidence="2 3" key="1">
    <citation type="submission" date="2019-11" db="EMBL/GenBank/DDBJ databases">
        <title>Acidiferrimicrobium australis gen. nov., sp. nov., an acidophilic and obligately heterotrophic, member of the Actinobacteria that catalyses dissimilatory oxido- reduction of iron isolated from metal-rich acidic water in Chile.</title>
        <authorList>
            <person name="Gonzalez D."/>
            <person name="Huber K."/>
            <person name="Hedrich S."/>
            <person name="Rojas-Villalobos C."/>
            <person name="Quatrini R."/>
            <person name="Dinamarca M.A."/>
            <person name="Schwarz A."/>
            <person name="Canales C."/>
            <person name="Nancucheo I."/>
        </authorList>
    </citation>
    <scope>NUCLEOTIDE SEQUENCE [LARGE SCALE GENOMIC DNA]</scope>
    <source>
        <strain evidence="2 3">USS-CCA1</strain>
    </source>
</reference>
<keyword evidence="3" id="KW-1185">Reference proteome</keyword>
<evidence type="ECO:0000256" key="1">
    <source>
        <dbReference type="ARBA" id="ARBA00010617"/>
    </source>
</evidence>